<dbReference type="GO" id="GO:0034755">
    <property type="term" value="P:iron ion transmembrane transport"/>
    <property type="evidence" value="ECO:0007669"/>
    <property type="project" value="TreeGrafter"/>
</dbReference>
<sequence>MLKRIGPGILVAAAFVGPGTITVCTLAGVNFGYALLWAVLLSVGATIVLQEMSGRIGVVTQSGLMDVVRKELRTKWIRTSVIVIVLFAILIGNAAYEAGNIGGATLGLEGLFGKRAISSFYPLIIGIFAFILLWFSGYKALEKIFAALVGVMGICFLLAAILTKPPILEVLEGLLVPGLPNGSVLTVVALVGTTVVPYNLFLHASLAQEKWKSTRELKSVRWDTIISIGLGGIVSMAILIAAAAAPMGKVGNAMDLAKGLEPLFGKSAILFMAVGLIAAGITSAITAPLAAAFVASNCLGWKGGMQDKRFRFIWTMVLALGVFFLSFNIKPIQIIQFAQIANGVLLPVMAILLLWIVNRKSVMGKHRNSGIQNVFGLIIVLFSVFLGVKSILKVIGLF</sequence>
<dbReference type="GO" id="GO:0015086">
    <property type="term" value="F:cadmium ion transmembrane transporter activity"/>
    <property type="evidence" value="ECO:0007669"/>
    <property type="project" value="TreeGrafter"/>
</dbReference>
<dbReference type="NCBIfam" id="NF037982">
    <property type="entry name" value="Nramp_1"/>
    <property type="match status" value="1"/>
</dbReference>
<feature type="transmembrane region" description="Helical" evidence="7">
    <location>
        <begin position="225"/>
        <end position="248"/>
    </location>
</feature>
<proteinExistence type="predicted"/>
<evidence type="ECO:0000256" key="5">
    <source>
        <dbReference type="ARBA" id="ARBA00022989"/>
    </source>
</evidence>
<evidence type="ECO:0000256" key="4">
    <source>
        <dbReference type="ARBA" id="ARBA00022847"/>
    </source>
</evidence>
<comment type="subcellular location">
    <subcellularLocation>
        <location evidence="1">Membrane</location>
        <topology evidence="1">Multi-pass membrane protein</topology>
    </subcellularLocation>
</comment>
<dbReference type="InterPro" id="IPR001046">
    <property type="entry name" value="NRAMP_fam"/>
</dbReference>
<dbReference type="GO" id="GO:0005886">
    <property type="term" value="C:plasma membrane"/>
    <property type="evidence" value="ECO:0007669"/>
    <property type="project" value="TreeGrafter"/>
</dbReference>
<dbReference type="Pfam" id="PF01566">
    <property type="entry name" value="Nramp"/>
    <property type="match status" value="1"/>
</dbReference>
<dbReference type="RefSeq" id="WP_073176468.1">
    <property type="nucleotide sequence ID" value="NZ_FQWL01000001.1"/>
</dbReference>
<evidence type="ECO:0000256" key="6">
    <source>
        <dbReference type="ARBA" id="ARBA00023136"/>
    </source>
</evidence>
<reference evidence="9" key="1">
    <citation type="submission" date="2016-11" db="EMBL/GenBank/DDBJ databases">
        <authorList>
            <person name="Varghese N."/>
            <person name="Submissions S."/>
        </authorList>
    </citation>
    <scope>NUCLEOTIDE SEQUENCE [LARGE SCALE GENOMIC DNA]</scope>
    <source>
        <strain evidence="9">DSM 22638</strain>
    </source>
</reference>
<keyword evidence="4" id="KW-0769">Symport</keyword>
<protein>
    <submittedName>
        <fullName evidence="8">NRAMP (Natural resistance-associated macrophage protein) metal ion transporters</fullName>
    </submittedName>
</protein>
<evidence type="ECO:0000256" key="3">
    <source>
        <dbReference type="ARBA" id="ARBA00022692"/>
    </source>
</evidence>
<feature type="transmembrane region" description="Helical" evidence="7">
    <location>
        <begin position="335"/>
        <end position="358"/>
    </location>
</feature>
<dbReference type="PANTHER" id="PTHR11706">
    <property type="entry name" value="SOLUTE CARRIER PROTEIN FAMILY 11 MEMBER"/>
    <property type="match status" value="1"/>
</dbReference>
<evidence type="ECO:0000256" key="7">
    <source>
        <dbReference type="SAM" id="Phobius"/>
    </source>
</evidence>
<dbReference type="STRING" id="570519.SAMN04488116_0676"/>
<dbReference type="AlphaFoldDB" id="A0A1M5IGP6"/>
<keyword evidence="5 7" id="KW-1133">Transmembrane helix</keyword>
<feature type="transmembrane region" description="Helical" evidence="7">
    <location>
        <begin position="144"/>
        <end position="163"/>
    </location>
</feature>
<feature type="transmembrane region" description="Helical" evidence="7">
    <location>
        <begin position="312"/>
        <end position="329"/>
    </location>
</feature>
<feature type="transmembrane region" description="Helical" evidence="7">
    <location>
        <begin position="116"/>
        <end position="135"/>
    </location>
</feature>
<feature type="transmembrane region" description="Helical" evidence="7">
    <location>
        <begin position="76"/>
        <end position="96"/>
    </location>
</feature>
<evidence type="ECO:0000313" key="8">
    <source>
        <dbReference type="EMBL" id="SHG27120.1"/>
    </source>
</evidence>
<feature type="transmembrane region" description="Helical" evidence="7">
    <location>
        <begin position="31"/>
        <end position="49"/>
    </location>
</feature>
<organism evidence="8 9">
    <name type="scientific">Flagellimonas flava</name>
    <dbReference type="NCBI Taxonomy" id="570519"/>
    <lineage>
        <taxon>Bacteria</taxon>
        <taxon>Pseudomonadati</taxon>
        <taxon>Bacteroidota</taxon>
        <taxon>Flavobacteriia</taxon>
        <taxon>Flavobacteriales</taxon>
        <taxon>Flavobacteriaceae</taxon>
        <taxon>Flagellimonas</taxon>
    </lineage>
</organism>
<dbReference type="GO" id="GO:0015293">
    <property type="term" value="F:symporter activity"/>
    <property type="evidence" value="ECO:0007669"/>
    <property type="project" value="UniProtKB-KW"/>
</dbReference>
<evidence type="ECO:0000256" key="1">
    <source>
        <dbReference type="ARBA" id="ARBA00004141"/>
    </source>
</evidence>
<keyword evidence="2" id="KW-0813">Transport</keyword>
<keyword evidence="9" id="KW-1185">Reference proteome</keyword>
<keyword evidence="6 7" id="KW-0472">Membrane</keyword>
<evidence type="ECO:0000256" key="2">
    <source>
        <dbReference type="ARBA" id="ARBA00022448"/>
    </source>
</evidence>
<gene>
    <name evidence="8" type="ORF">SAMN04488116_0676</name>
</gene>
<feature type="transmembrane region" description="Helical" evidence="7">
    <location>
        <begin position="183"/>
        <end position="204"/>
    </location>
</feature>
<dbReference type="Proteomes" id="UP000184532">
    <property type="component" value="Unassembled WGS sequence"/>
</dbReference>
<dbReference type="OrthoDB" id="9787548at2"/>
<keyword evidence="3 7" id="KW-0812">Transmembrane</keyword>
<dbReference type="GO" id="GO:0005384">
    <property type="term" value="F:manganese ion transmembrane transporter activity"/>
    <property type="evidence" value="ECO:0007669"/>
    <property type="project" value="TreeGrafter"/>
</dbReference>
<feature type="transmembrane region" description="Helical" evidence="7">
    <location>
        <begin position="370"/>
        <end position="392"/>
    </location>
</feature>
<dbReference type="EMBL" id="FQWL01000001">
    <property type="protein sequence ID" value="SHG27120.1"/>
    <property type="molecule type" value="Genomic_DNA"/>
</dbReference>
<feature type="transmembrane region" description="Helical" evidence="7">
    <location>
        <begin position="268"/>
        <end position="300"/>
    </location>
</feature>
<evidence type="ECO:0000313" key="9">
    <source>
        <dbReference type="Proteomes" id="UP000184532"/>
    </source>
</evidence>
<dbReference type="PANTHER" id="PTHR11706:SF33">
    <property type="entry name" value="NATURAL RESISTANCE-ASSOCIATED MACROPHAGE PROTEIN 2"/>
    <property type="match status" value="1"/>
</dbReference>
<name>A0A1M5IGP6_9FLAO</name>
<accession>A0A1M5IGP6</accession>